<dbReference type="InterPro" id="IPR036390">
    <property type="entry name" value="WH_DNA-bd_sf"/>
</dbReference>
<gene>
    <name evidence="6" type="ORF">KAM348_24970</name>
    <name evidence="7" type="ORF">N5I20_20230</name>
</gene>
<dbReference type="FunFam" id="1.10.10.10:FF:000001">
    <property type="entry name" value="LysR family transcriptional regulator"/>
    <property type="match status" value="1"/>
</dbReference>
<evidence type="ECO:0000313" key="8">
    <source>
        <dbReference type="Proteomes" id="UP001161704"/>
    </source>
</evidence>
<dbReference type="Proteomes" id="UP001161704">
    <property type="component" value="Unassembled WGS sequence"/>
</dbReference>
<dbReference type="EMBL" id="BPNL01000027">
    <property type="protein sequence ID" value="GJA55074.1"/>
    <property type="molecule type" value="Genomic_DNA"/>
</dbReference>
<evidence type="ECO:0000256" key="3">
    <source>
        <dbReference type="ARBA" id="ARBA00023125"/>
    </source>
</evidence>
<sequence length="317" mass="35288">MSRAFDPVQLGTIELFCKAAELGSFTATAQVLGVTPASVSRSIQRLEARLGVKLFHRTTRSVRLTHDGELYREQCQQALEQIAEAERAITGRQRHPKGVLRISVGTVYAHHRLVPLLPGFMAAYPEVELELNVSNRNIDFVEDGYDLAIRLGEPRDGRIIARKLEDASLGVFCAPDYAARRPAPTSLEMLSQHDLIQFITPSTGRPFPWQFVNEQGDPVDLHVQSRQRVLDDVLAGLGWAVAGGGLFQIYHFVAAEALLQGKLVEVMTPFAGRSRPFYALYPQHRHLSARVRAFVDYLLAAVRQEGSPVPGEYPPLR</sequence>
<dbReference type="InterPro" id="IPR058163">
    <property type="entry name" value="LysR-type_TF_proteobact-type"/>
</dbReference>
<dbReference type="PANTHER" id="PTHR30537">
    <property type="entry name" value="HTH-TYPE TRANSCRIPTIONAL REGULATOR"/>
    <property type="match status" value="1"/>
</dbReference>
<dbReference type="RefSeq" id="WP_223920030.1">
    <property type="nucleotide sequence ID" value="NZ_BPNL01000027.1"/>
</dbReference>
<keyword evidence="3" id="KW-0238">DNA-binding</keyword>
<dbReference type="GO" id="GO:0006351">
    <property type="term" value="P:DNA-templated transcription"/>
    <property type="evidence" value="ECO:0007669"/>
    <property type="project" value="TreeGrafter"/>
</dbReference>
<proteinExistence type="inferred from homology"/>
<dbReference type="Gene3D" id="3.40.190.290">
    <property type="match status" value="1"/>
</dbReference>
<comment type="similarity">
    <text evidence="1">Belongs to the LysR transcriptional regulatory family.</text>
</comment>
<reference evidence="7" key="2">
    <citation type="submission" date="2022-09" db="EMBL/GenBank/DDBJ databases">
        <title>Intensive care unit water sources are persistently colonized with multi-drug resistant bacteria and are the site of extensive horizontal gene transfer of antibiotic resistance genes.</title>
        <authorList>
            <person name="Diorio-Toth L."/>
        </authorList>
    </citation>
    <scope>NUCLEOTIDE SEQUENCE</scope>
    <source>
        <strain evidence="7">GD03710</strain>
    </source>
</reference>
<dbReference type="SUPFAM" id="SSF46785">
    <property type="entry name" value="Winged helix' DNA-binding domain"/>
    <property type="match status" value="1"/>
</dbReference>
<dbReference type="Proteomes" id="UP000887009">
    <property type="component" value="Unassembled WGS sequence"/>
</dbReference>
<dbReference type="InterPro" id="IPR000847">
    <property type="entry name" value="LysR_HTH_N"/>
</dbReference>
<evidence type="ECO:0000256" key="4">
    <source>
        <dbReference type="ARBA" id="ARBA00023163"/>
    </source>
</evidence>
<dbReference type="InterPro" id="IPR005119">
    <property type="entry name" value="LysR_subst-bd"/>
</dbReference>
<evidence type="ECO:0000259" key="5">
    <source>
        <dbReference type="PROSITE" id="PS50931"/>
    </source>
</evidence>
<accession>A0AA42RBN9</accession>
<name>A0AA42RBN9_AERCA</name>
<dbReference type="AlphaFoldDB" id="A0AA42RBN9"/>
<dbReference type="PROSITE" id="PS50931">
    <property type="entry name" value="HTH_LYSR"/>
    <property type="match status" value="1"/>
</dbReference>
<comment type="caution">
    <text evidence="7">The sequence shown here is derived from an EMBL/GenBank/DDBJ whole genome shotgun (WGS) entry which is preliminary data.</text>
</comment>
<organism evidence="7 8">
    <name type="scientific">Aeromonas caviae</name>
    <name type="common">Aeromonas punctata</name>
    <dbReference type="NCBI Taxonomy" id="648"/>
    <lineage>
        <taxon>Bacteria</taxon>
        <taxon>Pseudomonadati</taxon>
        <taxon>Pseudomonadota</taxon>
        <taxon>Gammaproteobacteria</taxon>
        <taxon>Aeromonadales</taxon>
        <taxon>Aeromonadaceae</taxon>
        <taxon>Aeromonas</taxon>
    </lineage>
</organism>
<dbReference type="PANTHER" id="PTHR30537:SF58">
    <property type="entry name" value="HTH-TYPE TRANSCRIPTIONAL REGULATOR PERR"/>
    <property type="match status" value="1"/>
</dbReference>
<dbReference type="PRINTS" id="PR00039">
    <property type="entry name" value="HTHLYSR"/>
</dbReference>
<evidence type="ECO:0000256" key="1">
    <source>
        <dbReference type="ARBA" id="ARBA00009437"/>
    </source>
</evidence>
<evidence type="ECO:0000313" key="7">
    <source>
        <dbReference type="EMBL" id="MDH1507379.1"/>
    </source>
</evidence>
<dbReference type="Pfam" id="PF00126">
    <property type="entry name" value="HTH_1"/>
    <property type="match status" value="1"/>
</dbReference>
<dbReference type="Gene3D" id="1.10.10.10">
    <property type="entry name" value="Winged helix-like DNA-binding domain superfamily/Winged helix DNA-binding domain"/>
    <property type="match status" value="1"/>
</dbReference>
<dbReference type="CDD" id="cd08422">
    <property type="entry name" value="PBP2_CrgA_like"/>
    <property type="match status" value="1"/>
</dbReference>
<dbReference type="GO" id="GO:0003700">
    <property type="term" value="F:DNA-binding transcription factor activity"/>
    <property type="evidence" value="ECO:0007669"/>
    <property type="project" value="InterPro"/>
</dbReference>
<dbReference type="Pfam" id="PF03466">
    <property type="entry name" value="LysR_substrate"/>
    <property type="match status" value="1"/>
</dbReference>
<dbReference type="InterPro" id="IPR036388">
    <property type="entry name" value="WH-like_DNA-bd_sf"/>
</dbReference>
<protein>
    <submittedName>
        <fullName evidence="7">LysR family transcriptional regulator</fullName>
    </submittedName>
</protein>
<keyword evidence="2" id="KW-0805">Transcription regulation</keyword>
<reference evidence="6" key="1">
    <citation type="submission" date="2021-07" db="EMBL/GenBank/DDBJ databases">
        <title>Draft genome sequence of carbapenem-resistant Aeromonas spp. in Japan.</title>
        <authorList>
            <person name="Maehana S."/>
            <person name="Suzuki M."/>
            <person name="Kitasato H."/>
        </authorList>
    </citation>
    <scope>NUCLEOTIDE SEQUENCE</scope>
    <source>
        <strain evidence="6">KAM348</strain>
    </source>
</reference>
<evidence type="ECO:0000313" key="6">
    <source>
        <dbReference type="EMBL" id="GJA55074.1"/>
    </source>
</evidence>
<dbReference type="GO" id="GO:0043565">
    <property type="term" value="F:sequence-specific DNA binding"/>
    <property type="evidence" value="ECO:0007669"/>
    <property type="project" value="TreeGrafter"/>
</dbReference>
<feature type="domain" description="HTH lysR-type" evidence="5">
    <location>
        <begin position="13"/>
        <end position="65"/>
    </location>
</feature>
<keyword evidence="4" id="KW-0804">Transcription</keyword>
<evidence type="ECO:0000256" key="2">
    <source>
        <dbReference type="ARBA" id="ARBA00023015"/>
    </source>
</evidence>
<dbReference type="EMBL" id="JAOCIZ010000117">
    <property type="protein sequence ID" value="MDH1507379.1"/>
    <property type="molecule type" value="Genomic_DNA"/>
</dbReference>
<dbReference type="SUPFAM" id="SSF53850">
    <property type="entry name" value="Periplasmic binding protein-like II"/>
    <property type="match status" value="1"/>
</dbReference>